<dbReference type="InterPro" id="IPR012337">
    <property type="entry name" value="RNaseH-like_sf"/>
</dbReference>
<keyword evidence="2" id="KW-0378">Hydrolase</keyword>
<dbReference type="EMBL" id="LR797299">
    <property type="protein sequence ID" value="CAB4199772.1"/>
    <property type="molecule type" value="Genomic_DNA"/>
</dbReference>
<reference evidence="2" key="1">
    <citation type="submission" date="2020-05" db="EMBL/GenBank/DDBJ databases">
        <authorList>
            <person name="Chiriac C."/>
            <person name="Salcher M."/>
            <person name="Ghai R."/>
            <person name="Kavagutti S V."/>
        </authorList>
    </citation>
    <scope>NUCLEOTIDE SEQUENCE</scope>
</reference>
<evidence type="ECO:0000259" key="1">
    <source>
        <dbReference type="Pfam" id="PF13482"/>
    </source>
</evidence>
<dbReference type="Pfam" id="PF13384">
    <property type="entry name" value="HTH_23"/>
    <property type="match status" value="1"/>
</dbReference>
<evidence type="ECO:0000313" key="3">
    <source>
        <dbReference type="EMBL" id="CAB4199772.1"/>
    </source>
</evidence>
<keyword evidence="2" id="KW-0269">Exonuclease</keyword>
<sequence>MSNALTRQIIELKEQGQSYVAIGKVVGMSKDRVQKIYKRYLEGEDFEGKPVKVAEKKGYHTKSPEGYIGPTIAFYDIETTYSAWSRILSVCIVDGFGRLEIFRLDDPKYKGTSWTDDSVLVKAVKESLRSYDIIVGWNSMLFDLPIINARLVAAGEDPCDPLMHIDLMYKATGSAVRVGRKSLDNVSKYFGVENKKTPLDPRIWDRADHGDKDAYESIIEHNIADVYVTRDVYGKLKRLVRNIHRGG</sequence>
<feature type="domain" description="YprB ribonuclease H-like" evidence="1">
    <location>
        <begin position="73"/>
        <end position="236"/>
    </location>
</feature>
<accession>A0A6J5QCU5</accession>
<evidence type="ECO:0000313" key="2">
    <source>
        <dbReference type="EMBL" id="CAB4177494.1"/>
    </source>
</evidence>
<dbReference type="Gene3D" id="3.30.420.10">
    <property type="entry name" value="Ribonuclease H-like superfamily/Ribonuclease H"/>
    <property type="match status" value="2"/>
</dbReference>
<dbReference type="GO" id="GO:0004527">
    <property type="term" value="F:exonuclease activity"/>
    <property type="evidence" value="ECO:0007669"/>
    <property type="project" value="UniProtKB-KW"/>
</dbReference>
<keyword evidence="2" id="KW-0540">Nuclease</keyword>
<dbReference type="InterPro" id="IPR036397">
    <property type="entry name" value="RNaseH_sf"/>
</dbReference>
<name>A0A6J5QCU5_9CAUD</name>
<organism evidence="2">
    <name type="scientific">uncultured Caudovirales phage</name>
    <dbReference type="NCBI Taxonomy" id="2100421"/>
    <lineage>
        <taxon>Viruses</taxon>
        <taxon>Duplodnaviria</taxon>
        <taxon>Heunggongvirae</taxon>
        <taxon>Uroviricota</taxon>
        <taxon>Caudoviricetes</taxon>
        <taxon>Peduoviridae</taxon>
        <taxon>Maltschvirus</taxon>
        <taxon>Maltschvirus maltsch</taxon>
    </lineage>
</organism>
<dbReference type="SUPFAM" id="SSF53098">
    <property type="entry name" value="Ribonuclease H-like"/>
    <property type="match status" value="1"/>
</dbReference>
<dbReference type="InterPro" id="IPR036388">
    <property type="entry name" value="WH-like_DNA-bd_sf"/>
</dbReference>
<dbReference type="EMBL" id="LR796956">
    <property type="protein sequence ID" value="CAB4177494.1"/>
    <property type="molecule type" value="Genomic_DNA"/>
</dbReference>
<gene>
    <name evidence="2" type="ORF">UFOVP1005_11</name>
    <name evidence="3" type="ORF">UFOVP1344_11</name>
    <name evidence="4" type="ORF">UFOVP1602_29</name>
</gene>
<dbReference type="EMBL" id="LR797467">
    <property type="protein sequence ID" value="CAB4218426.1"/>
    <property type="molecule type" value="Genomic_DNA"/>
</dbReference>
<dbReference type="Pfam" id="PF13482">
    <property type="entry name" value="RNase_H_2"/>
    <property type="match status" value="1"/>
</dbReference>
<protein>
    <submittedName>
        <fullName evidence="2">COG3359 Predicted exonuclease</fullName>
    </submittedName>
</protein>
<evidence type="ECO:0000313" key="4">
    <source>
        <dbReference type="EMBL" id="CAB4218426.1"/>
    </source>
</evidence>
<dbReference type="Gene3D" id="1.10.10.10">
    <property type="entry name" value="Winged helix-like DNA-binding domain superfamily/Winged helix DNA-binding domain"/>
    <property type="match status" value="1"/>
</dbReference>
<dbReference type="GO" id="GO:0003676">
    <property type="term" value="F:nucleic acid binding"/>
    <property type="evidence" value="ECO:0007669"/>
    <property type="project" value="InterPro"/>
</dbReference>
<proteinExistence type="predicted"/>
<dbReference type="InterPro" id="IPR038720">
    <property type="entry name" value="YprB_RNase_H-like_dom"/>
</dbReference>